<dbReference type="InterPro" id="IPR036396">
    <property type="entry name" value="Cyt_P450_sf"/>
</dbReference>
<dbReference type="PROSITE" id="PS00086">
    <property type="entry name" value="CYTOCHROME_P450"/>
    <property type="match status" value="1"/>
</dbReference>
<dbReference type="InterPro" id="IPR002401">
    <property type="entry name" value="Cyt_P450_E_grp-I"/>
</dbReference>
<dbReference type="InParanoid" id="C7ZFX6"/>
<dbReference type="HOGENOM" id="CLU_001570_14_0_1"/>
<accession>C7ZFX6</accession>
<dbReference type="GO" id="GO:0016705">
    <property type="term" value="F:oxidoreductase activity, acting on paired donors, with incorporation or reduction of molecular oxygen"/>
    <property type="evidence" value="ECO:0007669"/>
    <property type="project" value="InterPro"/>
</dbReference>
<evidence type="ECO:0000256" key="5">
    <source>
        <dbReference type="PIRSR" id="PIRSR602401-1"/>
    </source>
</evidence>
<dbReference type="EMBL" id="GG698924">
    <property type="protein sequence ID" value="EEU37135.1"/>
    <property type="molecule type" value="Genomic_DNA"/>
</dbReference>
<keyword evidence="7" id="KW-0472">Membrane</keyword>
<dbReference type="InterPro" id="IPR001128">
    <property type="entry name" value="Cyt_P450"/>
</dbReference>
<dbReference type="PRINTS" id="PR00385">
    <property type="entry name" value="P450"/>
</dbReference>
<keyword evidence="2 5" id="KW-0349">Heme</keyword>
<dbReference type="GeneID" id="9664964"/>
<gene>
    <name evidence="8" type="ORF">NECHADRAFT_52289</name>
</gene>
<dbReference type="KEGG" id="nhe:NECHADRAFT_52289"/>
<dbReference type="InterPro" id="IPR050121">
    <property type="entry name" value="Cytochrome_P450_monoxygenase"/>
</dbReference>
<name>C7ZFX6_FUSV7</name>
<feature type="transmembrane region" description="Helical" evidence="7">
    <location>
        <begin position="7"/>
        <end position="29"/>
    </location>
</feature>
<evidence type="ECO:0000256" key="2">
    <source>
        <dbReference type="ARBA" id="ARBA00022617"/>
    </source>
</evidence>
<keyword evidence="7" id="KW-0812">Transmembrane</keyword>
<keyword evidence="9" id="KW-1185">Reference proteome</keyword>
<keyword evidence="7" id="KW-1133">Transmembrane helix</keyword>
<evidence type="ECO:0000256" key="1">
    <source>
        <dbReference type="ARBA" id="ARBA00001971"/>
    </source>
</evidence>
<evidence type="ECO:0000256" key="7">
    <source>
        <dbReference type="SAM" id="Phobius"/>
    </source>
</evidence>
<dbReference type="GO" id="GO:0020037">
    <property type="term" value="F:heme binding"/>
    <property type="evidence" value="ECO:0007669"/>
    <property type="project" value="InterPro"/>
</dbReference>
<organism evidence="8 9">
    <name type="scientific">Fusarium vanettenii (strain ATCC MYA-4622 / CBS 123669 / FGSC 9596 / NRRL 45880 / 77-13-4)</name>
    <name type="common">Fusarium solani subsp. pisi</name>
    <dbReference type="NCBI Taxonomy" id="660122"/>
    <lineage>
        <taxon>Eukaryota</taxon>
        <taxon>Fungi</taxon>
        <taxon>Dikarya</taxon>
        <taxon>Ascomycota</taxon>
        <taxon>Pezizomycotina</taxon>
        <taxon>Sordariomycetes</taxon>
        <taxon>Hypocreomycetidae</taxon>
        <taxon>Hypocreales</taxon>
        <taxon>Nectriaceae</taxon>
        <taxon>Fusarium</taxon>
        <taxon>Fusarium solani species complex</taxon>
        <taxon>Fusarium vanettenii</taxon>
    </lineage>
</organism>
<feature type="binding site" description="axial binding residue" evidence="5">
    <location>
        <position position="474"/>
    </location>
    <ligand>
        <name>heme</name>
        <dbReference type="ChEBI" id="CHEBI:30413"/>
    </ligand>
    <ligandPart>
        <name>Fe</name>
        <dbReference type="ChEBI" id="CHEBI:18248"/>
    </ligandPart>
</feature>
<keyword evidence="4 5" id="KW-0408">Iron</keyword>
<dbReference type="STRING" id="660122.C7ZFX6"/>
<keyword evidence="6" id="KW-0503">Monooxygenase</keyword>
<dbReference type="Proteomes" id="UP000005206">
    <property type="component" value="Chromosome 11"/>
</dbReference>
<dbReference type="OrthoDB" id="3934656at2759"/>
<dbReference type="eggNOG" id="KOG0158">
    <property type="taxonomic scope" value="Eukaryota"/>
</dbReference>
<evidence type="ECO:0000256" key="6">
    <source>
        <dbReference type="RuleBase" id="RU000461"/>
    </source>
</evidence>
<dbReference type="Pfam" id="PF00067">
    <property type="entry name" value="p450"/>
    <property type="match status" value="1"/>
</dbReference>
<keyword evidence="3 5" id="KW-0479">Metal-binding</keyword>
<comment type="cofactor">
    <cofactor evidence="1 5">
        <name>heme</name>
        <dbReference type="ChEBI" id="CHEBI:30413"/>
    </cofactor>
</comment>
<keyword evidence="6" id="KW-0560">Oxidoreductase</keyword>
<dbReference type="OMA" id="WHTRNTF"/>
<protein>
    <recommendedName>
        <fullName evidence="10">Cytochrome P450</fullName>
    </recommendedName>
</protein>
<reference evidence="8 9" key="1">
    <citation type="journal article" date="2009" name="PLoS Genet.">
        <title>The genome of Nectria haematococca: contribution of supernumerary chromosomes to gene expansion.</title>
        <authorList>
            <person name="Coleman J.J."/>
            <person name="Rounsley S.D."/>
            <person name="Rodriguez-Carres M."/>
            <person name="Kuo A."/>
            <person name="Wasmann C.C."/>
            <person name="Grimwood J."/>
            <person name="Schmutz J."/>
            <person name="Taga M."/>
            <person name="White G.J."/>
            <person name="Zhou S."/>
            <person name="Schwartz D.C."/>
            <person name="Freitag M."/>
            <person name="Ma L.J."/>
            <person name="Danchin E.G."/>
            <person name="Henrissat B."/>
            <person name="Coutinho P.M."/>
            <person name="Nelson D.R."/>
            <person name="Straney D."/>
            <person name="Napoli C.A."/>
            <person name="Barker B.M."/>
            <person name="Gribskov M."/>
            <person name="Rep M."/>
            <person name="Kroken S."/>
            <person name="Molnar I."/>
            <person name="Rensing C."/>
            <person name="Kennell J.C."/>
            <person name="Zamora J."/>
            <person name="Farman M.L."/>
            <person name="Selker E.U."/>
            <person name="Salamov A."/>
            <person name="Shapiro H."/>
            <person name="Pangilinan J."/>
            <person name="Lindquist E."/>
            <person name="Lamers C."/>
            <person name="Grigoriev I.V."/>
            <person name="Geiser D.M."/>
            <person name="Covert S.F."/>
            <person name="Temporini E."/>
            <person name="Vanetten H.D."/>
        </authorList>
    </citation>
    <scope>NUCLEOTIDE SEQUENCE [LARGE SCALE GENOMIC DNA]</scope>
    <source>
        <strain evidence="9">ATCC MYA-4622 / CBS 123669 / FGSC 9596 / NRRL 45880 / 77-13-4</strain>
    </source>
</reference>
<dbReference type="SUPFAM" id="SSF48264">
    <property type="entry name" value="Cytochrome P450"/>
    <property type="match status" value="1"/>
</dbReference>
<dbReference type="RefSeq" id="XP_003042848.1">
    <property type="nucleotide sequence ID" value="XM_003042802.1"/>
</dbReference>
<dbReference type="GO" id="GO:0005506">
    <property type="term" value="F:iron ion binding"/>
    <property type="evidence" value="ECO:0007669"/>
    <property type="project" value="InterPro"/>
</dbReference>
<dbReference type="Gene3D" id="1.10.630.10">
    <property type="entry name" value="Cytochrome P450"/>
    <property type="match status" value="1"/>
</dbReference>
<dbReference type="PRINTS" id="PR00463">
    <property type="entry name" value="EP450I"/>
</dbReference>
<evidence type="ECO:0008006" key="10">
    <source>
        <dbReference type="Google" id="ProtNLM"/>
    </source>
</evidence>
<evidence type="ECO:0000256" key="4">
    <source>
        <dbReference type="ARBA" id="ARBA00023004"/>
    </source>
</evidence>
<proteinExistence type="inferred from homology"/>
<dbReference type="AlphaFoldDB" id="C7ZFX6"/>
<dbReference type="GO" id="GO:0004497">
    <property type="term" value="F:monooxygenase activity"/>
    <property type="evidence" value="ECO:0007669"/>
    <property type="project" value="UniProtKB-KW"/>
</dbReference>
<dbReference type="InterPro" id="IPR017972">
    <property type="entry name" value="Cyt_P450_CS"/>
</dbReference>
<dbReference type="PANTHER" id="PTHR24305:SF229">
    <property type="entry name" value="P450, PUTATIVE (EUROFUNG)-RELATED"/>
    <property type="match status" value="1"/>
</dbReference>
<evidence type="ECO:0000313" key="9">
    <source>
        <dbReference type="Proteomes" id="UP000005206"/>
    </source>
</evidence>
<evidence type="ECO:0000313" key="8">
    <source>
        <dbReference type="EMBL" id="EEU37135.1"/>
    </source>
</evidence>
<evidence type="ECO:0000256" key="3">
    <source>
        <dbReference type="ARBA" id="ARBA00022723"/>
    </source>
</evidence>
<dbReference type="CDD" id="cd11060">
    <property type="entry name" value="CYP57A1-like"/>
    <property type="match status" value="1"/>
</dbReference>
<comment type="similarity">
    <text evidence="6">Belongs to the cytochrome P450 family.</text>
</comment>
<sequence>MALQIIFDYVLAFPNNLAVILGLAILYWVGYSIYSVFFHHYSDIPGPFWAKVSRLWLAKQVLSGTVDQTQRALHAKYGRKPVDACEEIKFDPVCVGSIVRIAPNEVSISDPDAIKTIYAVKNAFSKTDFYTPFAPHLSPNEDLFTQRDEKHHSYRRRFVNNIYSLKSVLESEPFIDQVTSVFRTRLDEFAVSGQSIDLGLWLQMYAFDVVGELFYGKQFGFLKNSHDYENYIDSLDALLPALSTICVLPAYVRPLKVFGSLVPQIRKGKICYDKIVLAAKQVVKERQQLMMTDKRCSHFRTDILDKLFQLSADKEDFSIPDIETEAWVSIFAGSDTTSIATRSILYHLLMTPDALAKLTNEVDNAVADGTLSDPIKHSEAVKLPYLSACCKEGFRVHPSVGMSMPRHVSEPGATICGRYFAPGYRVGMSAAVVHWDKSIFGQDADVYNPDRWLRPEGKEMERYLLHFGAGTRTCIGKNIALAEIYKLIPELVHRYRFKVIEPEKVQKHSFWFFKQTGFNVRVHRREGVKGGLLVQ</sequence>
<dbReference type="PANTHER" id="PTHR24305">
    <property type="entry name" value="CYTOCHROME P450"/>
    <property type="match status" value="1"/>
</dbReference>
<dbReference type="VEuPathDB" id="FungiDB:NECHADRAFT_52289"/>